<comment type="caution">
    <text evidence="2">The sequence shown here is derived from an EMBL/GenBank/DDBJ whole genome shotgun (WGS) entry which is preliminary data.</text>
</comment>
<keyword evidence="3" id="KW-1185">Reference proteome</keyword>
<name>A0AAE1L666_9NEOP</name>
<reference evidence="2" key="2">
    <citation type="journal article" date="2023" name="BMC Genomics">
        <title>Pest status, molecular evolution, and epigenetic factors derived from the genome assembly of Frankliniella fusca, a thysanopteran phytovirus vector.</title>
        <authorList>
            <person name="Catto M.A."/>
            <person name="Labadie P.E."/>
            <person name="Jacobson A.L."/>
            <person name="Kennedy G.G."/>
            <person name="Srinivasan R."/>
            <person name="Hunt B.G."/>
        </authorList>
    </citation>
    <scope>NUCLEOTIDE SEQUENCE</scope>
    <source>
        <strain evidence="2">PL_HMW_Pooled</strain>
    </source>
</reference>
<dbReference type="PANTHER" id="PTHR15261:SF4">
    <property type="entry name" value="THROMBOSPONDIN-TYPE LAMININ G DOMAIN AND EAR REPEAT-CONTAINING PROTEIN"/>
    <property type="match status" value="1"/>
</dbReference>
<evidence type="ECO:0000313" key="3">
    <source>
        <dbReference type="Proteomes" id="UP001219518"/>
    </source>
</evidence>
<keyword evidence="1" id="KW-0732">Signal</keyword>
<evidence type="ECO:0000256" key="1">
    <source>
        <dbReference type="SAM" id="SignalP"/>
    </source>
</evidence>
<protein>
    <submittedName>
        <fullName evidence="2">39S ribosomal protein L16, mitochondrial</fullName>
    </submittedName>
</protein>
<accession>A0AAE1L666</accession>
<reference evidence="2" key="1">
    <citation type="submission" date="2021-07" db="EMBL/GenBank/DDBJ databases">
        <authorList>
            <person name="Catto M.A."/>
            <person name="Jacobson A."/>
            <person name="Kennedy G."/>
            <person name="Labadie P."/>
            <person name="Hunt B.G."/>
            <person name="Srinivasan R."/>
        </authorList>
    </citation>
    <scope>NUCLEOTIDE SEQUENCE</scope>
    <source>
        <strain evidence="2">PL_HMW_Pooled</strain>
        <tissue evidence="2">Head</tissue>
    </source>
</reference>
<keyword evidence="2" id="KW-0687">Ribonucleoprotein</keyword>
<keyword evidence="2" id="KW-0689">Ribosomal protein</keyword>
<dbReference type="GO" id="GO:0007165">
    <property type="term" value="P:signal transduction"/>
    <property type="evidence" value="ECO:0007669"/>
    <property type="project" value="TreeGrafter"/>
</dbReference>
<feature type="signal peptide" evidence="1">
    <location>
        <begin position="1"/>
        <end position="37"/>
    </location>
</feature>
<evidence type="ECO:0000313" key="2">
    <source>
        <dbReference type="EMBL" id="KAK3908088.1"/>
    </source>
</evidence>
<feature type="chain" id="PRO_5042268415" evidence="1">
    <location>
        <begin position="38"/>
        <end position="2081"/>
    </location>
</feature>
<dbReference type="Proteomes" id="UP001219518">
    <property type="component" value="Unassembled WGS sequence"/>
</dbReference>
<sequence>MGVSSPSPPATRRCPSRIGTWAFVVLLGSSLLSLAETQILSQPDGASAQTRRVPLPLLLESLRHDVLQGRLSRSARHAYNTVPDDSVPWYSSATRAGEEALAQEELKVTSVTKREKFNFGAGVKKWHSIAAGSTTYLVGLGAKQFTLITAHFVAPDVGTGQTYSLSESVHPLPSNPLAATVFKHWNAASKTMDVILVLSTENEGSLTWYRINSNDVKAIRSWPVHKRVSHIRVFKIKEQMKLLILTSCEPNLELVECEASADVFDFNLGNSLEARLSWSEKLDSAAASGEIGAAGDEVYLVLALPDANVARLYRYHVPGHSKSSEGSFKFWKDFPSPQVAHAVFFHVSYKMYLAVGGAKPSLFRFVSPTRIEGCPKALQNLGFVSAWLILPIQTYRDEVVVLAEILHTDHSKGVVTLTWSSAGVFNRQQYPCYVDGQLYEGATCIIAEGRELGLAGAVNVQLGDASVVSVLLPKGSVHSALYDFQTKLEPNMNPLLSEILILKEAQANLESALTSQTNEMKATERLLLDTVNPHGHNVIKADWVIQEIETQEFEATKQAPVWPAEPTVDILEIKSMMSELKSLTERLSDSLSDAAVPVNGELHLTGHQTLLGGLDVLGKTYFDFLSVGQLNGESVHTLLKDSVRIDQLEREILSGTKILPNLKANNVQFNMVNDVGKDDLIFNVPNQTARVHGILEVTEVLHVQTDVEIPPEGTVGGLDLSEEVFMSGKEFQGIVQFDEVTVEGDLRVDVINQVNMKHHNLKSIGNGTGFKETFDTLEVEGQLNVERINGFSWNDIAKRIVWRDLPSQIPETTEIDGSVTASRMKIEQLNGLNFPHDFVLKGMGIGNQQITATKSFRKMAVGTVEHAKTIDGVPVEALVTLTTDQNLNGELKLKEADINGDIKVNGAVNGIKMNQRQSPPLGPGVVVSSNVQFTNLTVVGPIVIINTLDEKIFKDVVQDILVLPPTLNEPVILGGKKTVSSLKIDNVIVSSGLVNGLKISDIARVDSPLTFQGEKTIQNAVFENLVVAGKWDDVNVVDLNAEAVRLNGVQDTNSHLTFTDSSSSLVTSHLLISEQINAFTATSVPSRDECEPSLTDKLACVLKGSVTTDSMKIGGNVYVKGKVCGWSLDEFERRRMSRSQPQTIKADYTFGEIAVSNHINVNQINGLPVGSLGRNTAPPPPPSHQDLAKLLVDGEFAIDELVIEGHIETMNGVNLRNLTAIAHNAIKLIGGNTISGSLEFEDLLSAGTLDVTGPVNRYNLAFQVEDAVLKSSPRVTLQGRKTFNSGFNVKGMLKTNTLNGLIPSTIVTKTTPATIHGLLKVVGMVTAGNINLSGLLNNVPVTVYQNRYKLDPSGRHVLIGDVHFSEGVSIDELSAMKSVQRISFDDFFASVVMKNDSAQISGTKIFVNKVVFQNVAVRGRVNNLTLGEMASDIVLHNDDLPVTIDGKIVFEDTLTVSRGISLTGDLVASELYGCSVKEWQDNAVYLSQPTSISGNNFFAGVKSFESVRSNSDLKLLNINAVDLAKVITLHTQQDIPSDLTILGAAVQHNLDVAGSVNGYKLQSEYDNTLMTEGTQIVTGHKTFLKGFSAKNNVLTSSYISGRNISNSVTLDSDETVSGPLKFSNMVVDQDLRASGLISGLDVQKWNDRALLKMAPVPQVVTGSYDVQGKIRCMQSIGGSGLLAGESVLRLADMASKKRSLTRILQEDIKIEWTQMCHDTDALLEKARAQPFLFRQLEVVQSIVSIQPIASMHAFEALNAQFLAVSYSNKCSGAMYHWSREKTAWELMDGAVENIGSVEKWVSLKNSGSTYLVTSSAATQNCSYQGGNIWQIESDHRPRNIYSMDAWQDAEIDESTGHVHLLRQSGVDKLVLKDGVASPVTSWPLSETGAPSKFIPRSAGIGLSISVGDNVTVLEKPEDTFTSSMAPRSPNLQARNIGNLVTMKIAGGRKLVAVTAEGADLLVVYEDLVTAKPLASVKVRGAHSLCVLELTAPGRSGQTLLAFIEDERHLRVVEYKGVQGFVDVTRAKLPFAVKEMIPVRLHARAFVNQRHFLLLRSDHQVLLLEVEMSGDPLDEDPLNCNL</sequence>
<dbReference type="PANTHER" id="PTHR15261">
    <property type="entry name" value="THROMBOSPONDIN-TYPE LAMININ G DOMAIN AND EAR REPEAT-CONTAINING"/>
    <property type="match status" value="1"/>
</dbReference>
<dbReference type="GO" id="GO:0005840">
    <property type="term" value="C:ribosome"/>
    <property type="evidence" value="ECO:0007669"/>
    <property type="project" value="UniProtKB-KW"/>
</dbReference>
<organism evidence="2 3">
    <name type="scientific">Frankliniella fusca</name>
    <dbReference type="NCBI Taxonomy" id="407009"/>
    <lineage>
        <taxon>Eukaryota</taxon>
        <taxon>Metazoa</taxon>
        <taxon>Ecdysozoa</taxon>
        <taxon>Arthropoda</taxon>
        <taxon>Hexapoda</taxon>
        <taxon>Insecta</taxon>
        <taxon>Pterygota</taxon>
        <taxon>Neoptera</taxon>
        <taxon>Paraneoptera</taxon>
        <taxon>Thysanoptera</taxon>
        <taxon>Terebrantia</taxon>
        <taxon>Thripoidea</taxon>
        <taxon>Thripidae</taxon>
        <taxon>Frankliniella</taxon>
    </lineage>
</organism>
<dbReference type="EMBL" id="JAHWGI010000027">
    <property type="protein sequence ID" value="KAK3908088.1"/>
    <property type="molecule type" value="Genomic_DNA"/>
</dbReference>
<gene>
    <name evidence="2" type="ORF">KUF71_003220</name>
</gene>
<proteinExistence type="predicted"/>